<dbReference type="InterPro" id="IPR013785">
    <property type="entry name" value="Aldolase_TIM"/>
</dbReference>
<comment type="similarity">
    <text evidence="8 9">Belongs to the TrpA family.</text>
</comment>
<evidence type="ECO:0000256" key="4">
    <source>
        <dbReference type="ARBA" id="ARBA00022822"/>
    </source>
</evidence>
<comment type="catalytic activity">
    <reaction evidence="7 8">
        <text>(1S,2R)-1-C-(indol-3-yl)glycerol 3-phosphate + L-serine = D-glyceraldehyde 3-phosphate + L-tryptophan + H2O</text>
        <dbReference type="Rhea" id="RHEA:10532"/>
        <dbReference type="ChEBI" id="CHEBI:15377"/>
        <dbReference type="ChEBI" id="CHEBI:33384"/>
        <dbReference type="ChEBI" id="CHEBI:57912"/>
        <dbReference type="ChEBI" id="CHEBI:58866"/>
        <dbReference type="ChEBI" id="CHEBI:59776"/>
        <dbReference type="EC" id="4.2.1.20"/>
    </reaction>
</comment>
<comment type="pathway">
    <text evidence="1 8">Amino-acid biosynthesis; L-tryptophan biosynthesis; L-tryptophan from chorismate: step 5/5.</text>
</comment>
<dbReference type="Pfam" id="PF00290">
    <property type="entry name" value="Trp_syntA"/>
    <property type="match status" value="1"/>
</dbReference>
<evidence type="ECO:0000256" key="9">
    <source>
        <dbReference type="RuleBase" id="RU003662"/>
    </source>
</evidence>
<dbReference type="InterPro" id="IPR018204">
    <property type="entry name" value="Trp_synthase_alpha_AS"/>
</dbReference>
<dbReference type="NCBIfam" id="TIGR00262">
    <property type="entry name" value="trpA"/>
    <property type="match status" value="1"/>
</dbReference>
<keyword evidence="3 8" id="KW-0028">Amino-acid biosynthesis</keyword>
<evidence type="ECO:0000256" key="3">
    <source>
        <dbReference type="ARBA" id="ARBA00022605"/>
    </source>
</evidence>
<dbReference type="SUPFAM" id="SSF51366">
    <property type="entry name" value="Ribulose-phoshate binding barrel"/>
    <property type="match status" value="1"/>
</dbReference>
<evidence type="ECO:0000256" key="1">
    <source>
        <dbReference type="ARBA" id="ARBA00004733"/>
    </source>
</evidence>
<evidence type="ECO:0000313" key="11">
    <source>
        <dbReference type="Proteomes" id="UP001500227"/>
    </source>
</evidence>
<evidence type="ECO:0000256" key="7">
    <source>
        <dbReference type="ARBA" id="ARBA00049047"/>
    </source>
</evidence>
<dbReference type="EC" id="4.2.1.20" evidence="8"/>
<evidence type="ECO:0000256" key="8">
    <source>
        <dbReference type="HAMAP-Rule" id="MF_00131"/>
    </source>
</evidence>
<comment type="function">
    <text evidence="8">The alpha subunit is responsible for the aldol cleavage of indoleglycerol phosphate to indole and glyceraldehyde 3-phosphate.</text>
</comment>
<dbReference type="PROSITE" id="PS00167">
    <property type="entry name" value="TRP_SYNTHASE_ALPHA"/>
    <property type="match status" value="1"/>
</dbReference>
<dbReference type="InterPro" id="IPR002028">
    <property type="entry name" value="Trp_synthase_suA"/>
</dbReference>
<keyword evidence="5 8" id="KW-0057">Aromatic amino acid biosynthesis</keyword>
<dbReference type="InterPro" id="IPR011060">
    <property type="entry name" value="RibuloseP-bd_barrel"/>
</dbReference>
<dbReference type="PANTHER" id="PTHR43406">
    <property type="entry name" value="TRYPTOPHAN SYNTHASE, ALPHA CHAIN"/>
    <property type="match status" value="1"/>
</dbReference>
<evidence type="ECO:0000256" key="5">
    <source>
        <dbReference type="ARBA" id="ARBA00023141"/>
    </source>
</evidence>
<dbReference type="PANTHER" id="PTHR43406:SF1">
    <property type="entry name" value="TRYPTOPHAN SYNTHASE ALPHA CHAIN, CHLOROPLASTIC"/>
    <property type="match status" value="1"/>
</dbReference>
<protein>
    <recommendedName>
        <fullName evidence="8">Tryptophan synthase alpha chain</fullName>
        <ecNumber evidence="8">4.2.1.20</ecNumber>
    </recommendedName>
</protein>
<proteinExistence type="inferred from homology"/>
<dbReference type="HAMAP" id="MF_00131">
    <property type="entry name" value="Trp_synth_alpha"/>
    <property type="match status" value="1"/>
</dbReference>
<evidence type="ECO:0000256" key="2">
    <source>
        <dbReference type="ARBA" id="ARBA00011270"/>
    </source>
</evidence>
<comment type="caution">
    <text evidence="10">The sequence shown here is derived from an EMBL/GenBank/DDBJ whole genome shotgun (WGS) entry which is preliminary data.</text>
</comment>
<keyword evidence="11" id="KW-1185">Reference proteome</keyword>
<dbReference type="EMBL" id="BAABKD010000002">
    <property type="protein sequence ID" value="GAA5086805.1"/>
    <property type="molecule type" value="Genomic_DNA"/>
</dbReference>
<reference evidence="11" key="1">
    <citation type="journal article" date="2019" name="Int. J. Syst. Evol. Microbiol.">
        <title>The Global Catalogue of Microorganisms (GCM) 10K type strain sequencing project: providing services to taxonomists for standard genome sequencing and annotation.</title>
        <authorList>
            <consortium name="The Broad Institute Genomics Platform"/>
            <consortium name="The Broad Institute Genome Sequencing Center for Infectious Disease"/>
            <person name="Wu L."/>
            <person name="Ma J."/>
        </authorList>
    </citation>
    <scope>NUCLEOTIDE SEQUENCE [LARGE SCALE GENOMIC DNA]</scope>
    <source>
        <strain evidence="11">JCM 18423</strain>
    </source>
</reference>
<dbReference type="Gene3D" id="3.20.20.70">
    <property type="entry name" value="Aldolase class I"/>
    <property type="match status" value="1"/>
</dbReference>
<feature type="active site" description="Proton acceptor" evidence="8">
    <location>
        <position position="74"/>
    </location>
</feature>
<keyword evidence="6 8" id="KW-0456">Lyase</keyword>
<name>A0ABP9M136_9BURK</name>
<evidence type="ECO:0000256" key="6">
    <source>
        <dbReference type="ARBA" id="ARBA00023239"/>
    </source>
</evidence>
<keyword evidence="4 8" id="KW-0822">Tryptophan biosynthesis</keyword>
<accession>A0ABP9M136</accession>
<gene>
    <name evidence="8 10" type="primary">trpA</name>
    <name evidence="10" type="ORF">GCM10023337_06800</name>
</gene>
<dbReference type="CDD" id="cd04724">
    <property type="entry name" value="Tryptophan_synthase_alpha"/>
    <property type="match status" value="1"/>
</dbReference>
<sequence length="285" mass="30781">MVLAFNLWVFFMSNQSNPRLKAVFERLNGRAALIPYITTGDPAVEATVPLMHALVQAGADVIELGVPFSDPMADGPVIQRAAERAVARGVSLRTVLDIVKSFREDDSTTPVVLMGYANPIEAMGQQEFVQAAAQAGVDGVLTVDYPPEECESFAQDLSSHHIDPIFLLAPTSTDQRIQRIADIARGYVYYVSLKGVTGSSSLDVEDVTKQLQRIRQYVTIPVGVGFGIRDAQSAKQVGQHADAVVIGSKLIETMENHVNEHDGDIPGAIQAAADWLATVHQALTD</sequence>
<comment type="subunit">
    <text evidence="2 8">Tetramer of two alpha and two beta chains.</text>
</comment>
<feature type="active site" description="Proton acceptor" evidence="8">
    <location>
        <position position="63"/>
    </location>
</feature>
<dbReference type="Proteomes" id="UP001500227">
    <property type="component" value="Unassembled WGS sequence"/>
</dbReference>
<evidence type="ECO:0000313" key="10">
    <source>
        <dbReference type="EMBL" id="GAA5086805.1"/>
    </source>
</evidence>
<organism evidence="10 11">
    <name type="scientific">Paenalcaligenes hermetiae</name>
    <dbReference type="NCBI Taxonomy" id="1157987"/>
    <lineage>
        <taxon>Bacteria</taxon>
        <taxon>Pseudomonadati</taxon>
        <taxon>Pseudomonadota</taxon>
        <taxon>Betaproteobacteria</taxon>
        <taxon>Burkholderiales</taxon>
        <taxon>Alcaligenaceae</taxon>
        <taxon>Paenalcaligenes</taxon>
    </lineage>
</organism>